<dbReference type="RefSeq" id="WP_382209609.1">
    <property type="nucleotide sequence ID" value="NZ_JBHSZH010000005.1"/>
</dbReference>
<gene>
    <name evidence="2" type="ORF">ACFQJ6_09510</name>
</gene>
<feature type="compositionally biased region" description="Low complexity" evidence="1">
    <location>
        <begin position="208"/>
        <end position="235"/>
    </location>
</feature>
<evidence type="ECO:0000313" key="3">
    <source>
        <dbReference type="Proteomes" id="UP001596407"/>
    </source>
</evidence>
<sequence length="502" mass="55781">MSEKPDRDRLVEETARYLVSYVGRVASIRRFLDGLDPMVRIEGLTELLEYRFLRTGNLGSEGLTDRAELDLDARETAGITDGEGEPVGVLDFVALLPHRLRSLEPTVRQRLDTFEGRSGATSIGTGRSSVGARPATFGVRVSSVGSRTGASSRRETRYSWNCWRPSSGSTSDSTGTSRATTSRTGRDGSRSGHPALAPGESSGRRWRTPTSTTSTPSRCRSRTANSPPSSATATPLPGGRRPARGLPAHHGGDLREEDAKRLLSMEVFEPDDDDVTNPDLFELYWIFRIVDEFENSRLRQIDAKGREEFVAAWEGGGKEYLLFNDWKGTHQWTDDDEEREYVEITLPEYPDGEAYPSDDDPRPTLRSGYLLRYTQQIRAEAFDYDADRKYPDIALLRLDTTAEQATLEKLFLAEVKHSVGRGRLREKAQQLLTYGCYAKVGEDLRIDRDADSEFVASDPDVVASPEVELGYFVGASESVEDVELDGIQVKGFGDDPELPFAD</sequence>
<organism evidence="2 3">
    <name type="scientific">Halorussus caseinilyticus</name>
    <dbReference type="NCBI Taxonomy" id="3034025"/>
    <lineage>
        <taxon>Archaea</taxon>
        <taxon>Methanobacteriati</taxon>
        <taxon>Methanobacteriota</taxon>
        <taxon>Stenosarchaea group</taxon>
        <taxon>Halobacteria</taxon>
        <taxon>Halobacteriales</taxon>
        <taxon>Haladaptataceae</taxon>
        <taxon>Halorussus</taxon>
    </lineage>
</organism>
<dbReference type="EMBL" id="JBHSZH010000005">
    <property type="protein sequence ID" value="MFC7080315.1"/>
    <property type="molecule type" value="Genomic_DNA"/>
</dbReference>
<feature type="region of interest" description="Disordered" evidence="1">
    <location>
        <begin position="141"/>
        <end position="253"/>
    </location>
</feature>
<accession>A0ABD5WKV8</accession>
<protein>
    <submittedName>
        <fullName evidence="2">Uncharacterized protein</fullName>
    </submittedName>
</protein>
<dbReference type="Proteomes" id="UP001596407">
    <property type="component" value="Unassembled WGS sequence"/>
</dbReference>
<proteinExistence type="predicted"/>
<dbReference type="AlphaFoldDB" id="A0ABD5WKV8"/>
<name>A0ABD5WKV8_9EURY</name>
<evidence type="ECO:0000256" key="1">
    <source>
        <dbReference type="SAM" id="MobiDB-lite"/>
    </source>
</evidence>
<comment type="caution">
    <text evidence="2">The sequence shown here is derived from an EMBL/GenBank/DDBJ whole genome shotgun (WGS) entry which is preliminary data.</text>
</comment>
<reference evidence="2 3" key="1">
    <citation type="journal article" date="2019" name="Int. J. Syst. Evol. Microbiol.">
        <title>The Global Catalogue of Microorganisms (GCM) 10K type strain sequencing project: providing services to taxonomists for standard genome sequencing and annotation.</title>
        <authorList>
            <consortium name="The Broad Institute Genomics Platform"/>
            <consortium name="The Broad Institute Genome Sequencing Center for Infectious Disease"/>
            <person name="Wu L."/>
            <person name="Ma J."/>
        </authorList>
    </citation>
    <scope>NUCLEOTIDE SEQUENCE [LARGE SCALE GENOMIC DNA]</scope>
    <source>
        <strain evidence="2 3">DT72</strain>
    </source>
</reference>
<keyword evidence="3" id="KW-1185">Reference proteome</keyword>
<evidence type="ECO:0000313" key="2">
    <source>
        <dbReference type="EMBL" id="MFC7080315.1"/>
    </source>
</evidence>
<feature type="compositionally biased region" description="Low complexity" evidence="1">
    <location>
        <begin position="166"/>
        <end position="183"/>
    </location>
</feature>